<dbReference type="RefSeq" id="WP_138481948.1">
    <property type="nucleotide sequence ID" value="NZ_PPSW01000019.1"/>
</dbReference>
<dbReference type="AlphaFoldDB" id="A0A5R9Q0P2"/>
<dbReference type="EMBL" id="PPSW01000019">
    <property type="protein sequence ID" value="TLX46691.1"/>
    <property type="molecule type" value="Genomic_DNA"/>
</dbReference>
<keyword evidence="7" id="KW-0653">Protein transport</keyword>
<dbReference type="InterPro" id="IPR006260">
    <property type="entry name" value="TonB/TolA_C"/>
</dbReference>
<dbReference type="PANTHER" id="PTHR33446:SF14">
    <property type="entry name" value="PROTEIN TONB"/>
    <property type="match status" value="1"/>
</dbReference>
<dbReference type="InterPro" id="IPR037682">
    <property type="entry name" value="TonB_C"/>
</dbReference>
<dbReference type="PROSITE" id="PS52015">
    <property type="entry name" value="TONB_CTD"/>
    <property type="match status" value="1"/>
</dbReference>
<dbReference type="Pfam" id="PF03544">
    <property type="entry name" value="TonB_C"/>
    <property type="match status" value="1"/>
</dbReference>
<dbReference type="InterPro" id="IPR011990">
    <property type="entry name" value="TPR-like_helical_dom_sf"/>
</dbReference>
<gene>
    <name evidence="12" type="ORF">C1E24_12565</name>
</gene>
<keyword evidence="3" id="KW-0813">Transport</keyword>
<keyword evidence="9" id="KW-0472">Membrane</keyword>
<accession>A0A5R9Q0P2</accession>
<comment type="similarity">
    <text evidence="2">Belongs to the TonB family.</text>
</comment>
<evidence type="ECO:0000313" key="13">
    <source>
        <dbReference type="Proteomes" id="UP000309186"/>
    </source>
</evidence>
<evidence type="ECO:0000256" key="9">
    <source>
        <dbReference type="ARBA" id="ARBA00023136"/>
    </source>
</evidence>
<dbReference type="Gene3D" id="1.25.40.10">
    <property type="entry name" value="Tetratricopeptide repeat domain"/>
    <property type="match status" value="1"/>
</dbReference>
<proteinExistence type="inferred from homology"/>
<evidence type="ECO:0000256" key="8">
    <source>
        <dbReference type="ARBA" id="ARBA00022989"/>
    </source>
</evidence>
<dbReference type="OrthoDB" id="1628901at2"/>
<name>A0A5R9Q0P2_9GAMM</name>
<reference evidence="12 13" key="1">
    <citation type="submission" date="2018-01" db="EMBL/GenBank/DDBJ databases">
        <title>Co-occurrence of chitin degradation, pigmentation and bioactivity in marine Pseudoalteromonas.</title>
        <authorList>
            <person name="Paulsen S."/>
            <person name="Gram L."/>
            <person name="Machado H."/>
        </authorList>
    </citation>
    <scope>NUCLEOTIDE SEQUENCE [LARGE SCALE GENOMIC DNA]</scope>
    <source>
        <strain evidence="12 13">S3663</strain>
    </source>
</reference>
<keyword evidence="8" id="KW-1133">Transmembrane helix</keyword>
<feature type="chain" id="PRO_5024276988" evidence="10">
    <location>
        <begin position="22"/>
        <end position="360"/>
    </location>
</feature>
<keyword evidence="6" id="KW-0812">Transmembrane</keyword>
<comment type="caution">
    <text evidence="12">The sequence shown here is derived from an EMBL/GenBank/DDBJ whole genome shotgun (WGS) entry which is preliminary data.</text>
</comment>
<evidence type="ECO:0000256" key="7">
    <source>
        <dbReference type="ARBA" id="ARBA00022927"/>
    </source>
</evidence>
<evidence type="ECO:0000259" key="11">
    <source>
        <dbReference type="PROSITE" id="PS52015"/>
    </source>
</evidence>
<dbReference type="InterPro" id="IPR051045">
    <property type="entry name" value="TonB-dependent_transducer"/>
</dbReference>
<evidence type="ECO:0000256" key="1">
    <source>
        <dbReference type="ARBA" id="ARBA00004383"/>
    </source>
</evidence>
<dbReference type="Gene3D" id="3.30.2420.10">
    <property type="entry name" value="TonB"/>
    <property type="match status" value="1"/>
</dbReference>
<dbReference type="SUPFAM" id="SSF74653">
    <property type="entry name" value="TolA/TonB C-terminal domain"/>
    <property type="match status" value="1"/>
</dbReference>
<keyword evidence="4" id="KW-1003">Cell membrane</keyword>
<organism evidence="12 13">
    <name type="scientific">Pseudoalteromonas phenolica</name>
    <dbReference type="NCBI Taxonomy" id="161398"/>
    <lineage>
        <taxon>Bacteria</taxon>
        <taxon>Pseudomonadati</taxon>
        <taxon>Pseudomonadota</taxon>
        <taxon>Gammaproteobacteria</taxon>
        <taxon>Alteromonadales</taxon>
        <taxon>Pseudoalteromonadaceae</taxon>
        <taxon>Pseudoalteromonas</taxon>
    </lineage>
</organism>
<dbReference type="GO" id="GO:0005886">
    <property type="term" value="C:plasma membrane"/>
    <property type="evidence" value="ECO:0007669"/>
    <property type="project" value="UniProtKB-SubCell"/>
</dbReference>
<evidence type="ECO:0000256" key="6">
    <source>
        <dbReference type="ARBA" id="ARBA00022692"/>
    </source>
</evidence>
<comment type="subcellular location">
    <subcellularLocation>
        <location evidence="1">Cell inner membrane</location>
        <topology evidence="1">Single-pass membrane protein</topology>
        <orientation evidence="1">Periplasmic side</orientation>
    </subcellularLocation>
</comment>
<dbReference type="GO" id="GO:0055085">
    <property type="term" value="P:transmembrane transport"/>
    <property type="evidence" value="ECO:0007669"/>
    <property type="project" value="InterPro"/>
</dbReference>
<protein>
    <submittedName>
        <fullName evidence="12">Energy transducer TonB</fullName>
    </submittedName>
</protein>
<feature type="domain" description="TonB C-terminal" evidence="11">
    <location>
        <begin position="269"/>
        <end position="360"/>
    </location>
</feature>
<dbReference type="GO" id="GO:0015031">
    <property type="term" value="P:protein transport"/>
    <property type="evidence" value="ECO:0007669"/>
    <property type="project" value="UniProtKB-KW"/>
</dbReference>
<evidence type="ECO:0000256" key="10">
    <source>
        <dbReference type="SAM" id="SignalP"/>
    </source>
</evidence>
<evidence type="ECO:0000313" key="12">
    <source>
        <dbReference type="EMBL" id="TLX46691.1"/>
    </source>
</evidence>
<dbReference type="PANTHER" id="PTHR33446">
    <property type="entry name" value="PROTEIN TONB-RELATED"/>
    <property type="match status" value="1"/>
</dbReference>
<keyword evidence="5" id="KW-0997">Cell inner membrane</keyword>
<evidence type="ECO:0000256" key="5">
    <source>
        <dbReference type="ARBA" id="ARBA00022519"/>
    </source>
</evidence>
<feature type="signal peptide" evidence="10">
    <location>
        <begin position="1"/>
        <end position="21"/>
    </location>
</feature>
<dbReference type="Proteomes" id="UP000309186">
    <property type="component" value="Unassembled WGS sequence"/>
</dbReference>
<evidence type="ECO:0000256" key="3">
    <source>
        <dbReference type="ARBA" id="ARBA00022448"/>
    </source>
</evidence>
<sequence>MNKTLIAFSIFTVLTASESFASNSDLNSAFIKHYQAYKVAVQSGDKKALKDTAQKAYEVGKELYGQHDINTINLAINYATSMSNSNPSKKALLEEILKITKEHHTDKLDVVFNITLPLAKLNFKENRRESLDSLEDIAEQAEAKQDYEFASVAYLEAAKLAAKNSRTVGKAKKLIRKTDEINKAHLPETSVQRLSTDIWVAALDEARNRKSAAIERLEHIVNVFDSNLDFDHPFELSAHSKLVNLYEKTRQSDKATKHCLAIAKMVPWKDSQEQEPLYRANPEYPKNMARKMKSGWVQLQFTVSKSGFVKDIEVIDASEKGFVKASIKALEQWRYAPKFEDGKPVEAISTVKVDYVISRG</sequence>
<evidence type="ECO:0000256" key="4">
    <source>
        <dbReference type="ARBA" id="ARBA00022475"/>
    </source>
</evidence>
<dbReference type="NCBIfam" id="TIGR01352">
    <property type="entry name" value="tonB_Cterm"/>
    <property type="match status" value="1"/>
</dbReference>
<keyword evidence="10" id="KW-0732">Signal</keyword>
<evidence type="ECO:0000256" key="2">
    <source>
        <dbReference type="ARBA" id="ARBA00006555"/>
    </source>
</evidence>